<keyword evidence="1" id="KW-0472">Membrane</keyword>
<evidence type="ECO:0000313" key="2">
    <source>
        <dbReference type="EMBL" id="MXV13748.1"/>
    </source>
</evidence>
<dbReference type="Pfam" id="PF03203">
    <property type="entry name" value="MerC"/>
    <property type="match status" value="1"/>
</dbReference>
<accession>A0A7K1XRY4</accession>
<dbReference type="GO" id="GO:0016020">
    <property type="term" value="C:membrane"/>
    <property type="evidence" value="ECO:0007669"/>
    <property type="project" value="InterPro"/>
</dbReference>
<feature type="transmembrane region" description="Helical" evidence="1">
    <location>
        <begin position="47"/>
        <end position="66"/>
    </location>
</feature>
<gene>
    <name evidence="2" type="ORF">GS398_00400</name>
</gene>
<dbReference type="AlphaFoldDB" id="A0A7K1XRY4"/>
<comment type="caution">
    <text evidence="2">The sequence shown here is derived from an EMBL/GenBank/DDBJ whole genome shotgun (WGS) entry which is preliminary data.</text>
</comment>
<evidence type="ECO:0000313" key="3">
    <source>
        <dbReference type="Proteomes" id="UP000451233"/>
    </source>
</evidence>
<organism evidence="2 3">
    <name type="scientific">Hufsiella ginkgonis</name>
    <dbReference type="NCBI Taxonomy" id="2695274"/>
    <lineage>
        <taxon>Bacteria</taxon>
        <taxon>Pseudomonadati</taxon>
        <taxon>Bacteroidota</taxon>
        <taxon>Sphingobacteriia</taxon>
        <taxon>Sphingobacteriales</taxon>
        <taxon>Sphingobacteriaceae</taxon>
        <taxon>Hufsiella</taxon>
    </lineage>
</organism>
<protein>
    <submittedName>
        <fullName evidence="2">MerC family mercury resistance protein</fullName>
    </submittedName>
</protein>
<dbReference type="InterPro" id="IPR004891">
    <property type="entry name" value="Mercury-R_MerC"/>
</dbReference>
<dbReference type="RefSeq" id="WP_160904779.1">
    <property type="nucleotide sequence ID" value="NZ_WVHS01000001.1"/>
</dbReference>
<name>A0A7K1XRY4_9SPHI</name>
<keyword evidence="1" id="KW-1133">Transmembrane helix</keyword>
<dbReference type="EMBL" id="WVHS01000001">
    <property type="protein sequence ID" value="MXV13748.1"/>
    <property type="molecule type" value="Genomic_DNA"/>
</dbReference>
<proteinExistence type="predicted"/>
<evidence type="ECO:0000256" key="1">
    <source>
        <dbReference type="SAM" id="Phobius"/>
    </source>
</evidence>
<dbReference type="GO" id="GO:0015097">
    <property type="term" value="F:mercury ion transmembrane transporter activity"/>
    <property type="evidence" value="ECO:0007669"/>
    <property type="project" value="InterPro"/>
</dbReference>
<sequence length="127" mass="13686">MKTVKLTVRADRFGITTSALCTIHCAAMPLVIPSLPLWGLAFLAEGWVEWSIIGISMAIAGFSLGVSYCRHHRNARPAMLLLGGFLLIAAAHDAVLQHLEPVLLPLGGVCILLAHVINLKLTKQCVH</sequence>
<feature type="transmembrane region" description="Helical" evidence="1">
    <location>
        <begin position="12"/>
        <end position="35"/>
    </location>
</feature>
<keyword evidence="3" id="KW-1185">Reference proteome</keyword>
<keyword evidence="1" id="KW-0812">Transmembrane</keyword>
<feature type="transmembrane region" description="Helical" evidence="1">
    <location>
        <begin position="102"/>
        <end position="121"/>
    </location>
</feature>
<feature type="transmembrane region" description="Helical" evidence="1">
    <location>
        <begin position="78"/>
        <end position="96"/>
    </location>
</feature>
<dbReference type="Proteomes" id="UP000451233">
    <property type="component" value="Unassembled WGS sequence"/>
</dbReference>
<reference evidence="2 3" key="1">
    <citation type="submission" date="2019-11" db="EMBL/GenBank/DDBJ databases">
        <title>Pedobacter sp. HMF7056 Genome sequencing and assembly.</title>
        <authorList>
            <person name="Kang H."/>
            <person name="Kim H."/>
            <person name="Joh K."/>
        </authorList>
    </citation>
    <scope>NUCLEOTIDE SEQUENCE [LARGE SCALE GENOMIC DNA]</scope>
    <source>
        <strain evidence="2 3">HMF7056</strain>
    </source>
</reference>